<proteinExistence type="predicted"/>
<name>A0A3B1ARL0_9ZZZZ</name>
<dbReference type="EMBL" id="UOFS01000029">
    <property type="protein sequence ID" value="VAW96614.1"/>
    <property type="molecule type" value="Genomic_DNA"/>
</dbReference>
<organism evidence="3">
    <name type="scientific">hydrothermal vent metagenome</name>
    <dbReference type="NCBI Taxonomy" id="652676"/>
    <lineage>
        <taxon>unclassified sequences</taxon>
        <taxon>metagenomes</taxon>
        <taxon>ecological metagenomes</taxon>
    </lineage>
</organism>
<gene>
    <name evidence="3" type="ORF">MNBD_GAMMA22-1014</name>
</gene>
<evidence type="ECO:0000256" key="1">
    <source>
        <dbReference type="ARBA" id="ARBA00022553"/>
    </source>
</evidence>
<protein>
    <submittedName>
        <fullName evidence="3">Two-component transcriptional response regulator, LuxR family</fullName>
    </submittedName>
</protein>
<dbReference type="Gene3D" id="3.40.50.2300">
    <property type="match status" value="1"/>
</dbReference>
<dbReference type="GO" id="GO:0000160">
    <property type="term" value="P:phosphorelay signal transduction system"/>
    <property type="evidence" value="ECO:0007669"/>
    <property type="project" value="InterPro"/>
</dbReference>
<dbReference type="SMART" id="SM00448">
    <property type="entry name" value="REC"/>
    <property type="match status" value="1"/>
</dbReference>
<dbReference type="PANTHER" id="PTHR44591:SF3">
    <property type="entry name" value="RESPONSE REGULATORY DOMAIN-CONTAINING PROTEIN"/>
    <property type="match status" value="1"/>
</dbReference>
<dbReference type="Pfam" id="PF00072">
    <property type="entry name" value="Response_reg"/>
    <property type="match status" value="1"/>
</dbReference>
<dbReference type="InterPro" id="IPR050595">
    <property type="entry name" value="Bact_response_regulator"/>
</dbReference>
<evidence type="ECO:0000313" key="3">
    <source>
        <dbReference type="EMBL" id="VAW96614.1"/>
    </source>
</evidence>
<dbReference type="InterPro" id="IPR011006">
    <property type="entry name" value="CheY-like_superfamily"/>
</dbReference>
<dbReference type="PROSITE" id="PS50110">
    <property type="entry name" value="RESPONSE_REGULATORY"/>
    <property type="match status" value="1"/>
</dbReference>
<evidence type="ECO:0000259" key="2">
    <source>
        <dbReference type="PROSITE" id="PS50110"/>
    </source>
</evidence>
<dbReference type="PANTHER" id="PTHR44591">
    <property type="entry name" value="STRESS RESPONSE REGULATOR PROTEIN 1"/>
    <property type="match status" value="1"/>
</dbReference>
<accession>A0A3B1ARL0</accession>
<reference evidence="3" key="1">
    <citation type="submission" date="2018-06" db="EMBL/GenBank/DDBJ databases">
        <authorList>
            <person name="Zhirakovskaya E."/>
        </authorList>
    </citation>
    <scope>NUCLEOTIDE SEQUENCE</scope>
</reference>
<keyword evidence="1" id="KW-0597">Phosphoprotein</keyword>
<feature type="domain" description="Response regulatory" evidence="2">
    <location>
        <begin position="6"/>
        <end position="123"/>
    </location>
</feature>
<dbReference type="SUPFAM" id="SSF52172">
    <property type="entry name" value="CheY-like"/>
    <property type="match status" value="1"/>
</dbReference>
<dbReference type="AlphaFoldDB" id="A0A3B1ARL0"/>
<dbReference type="InterPro" id="IPR001789">
    <property type="entry name" value="Sig_transdc_resp-reg_receiver"/>
</dbReference>
<sequence length="126" mass="13935">MPDLKKILYIEDEPDIQTVAQLALENVGGFILELCSSGQKALEVAADFAPDLILSDVMMPGMDGPETIIRLRKIDSLANTPVIFMTAKVQTDEIQELLSYGALGVVLKPFDPMNLSTQIQELWEKQ</sequence>